<dbReference type="EC" id="2.7.7.108" evidence="8"/>
<dbReference type="EC" id="2.7.7.-" evidence="8"/>
<dbReference type="GO" id="GO:0070733">
    <property type="term" value="F:AMPylase activity"/>
    <property type="evidence" value="ECO:0007669"/>
    <property type="project" value="UniProtKB-EC"/>
</dbReference>
<dbReference type="HAMAP" id="MF_00692">
    <property type="entry name" value="SelO"/>
    <property type="match status" value="1"/>
</dbReference>
<evidence type="ECO:0000256" key="1">
    <source>
        <dbReference type="ARBA" id="ARBA00009747"/>
    </source>
</evidence>
<feature type="binding site" evidence="8">
    <location>
        <position position="182"/>
    </location>
    <ligand>
        <name>ATP</name>
        <dbReference type="ChEBI" id="CHEBI:30616"/>
    </ligand>
</feature>
<evidence type="ECO:0000313" key="9">
    <source>
        <dbReference type="EMBL" id="EKF73519.1"/>
    </source>
</evidence>
<feature type="binding site" evidence="8">
    <location>
        <position position="261"/>
    </location>
    <ligand>
        <name>Mg(2+)</name>
        <dbReference type="ChEBI" id="CHEBI:18420"/>
    </ligand>
</feature>
<dbReference type="PANTHER" id="PTHR32057:SF14">
    <property type="entry name" value="PROTEIN ADENYLYLTRANSFERASE SELO, MITOCHONDRIAL"/>
    <property type="match status" value="1"/>
</dbReference>
<feature type="binding site" evidence="8">
    <location>
        <position position="175"/>
    </location>
    <ligand>
        <name>ATP</name>
        <dbReference type="ChEBI" id="CHEBI:30616"/>
    </ligand>
</feature>
<feature type="binding site" evidence="8">
    <location>
        <position position="261"/>
    </location>
    <ligand>
        <name>ATP</name>
        <dbReference type="ChEBI" id="CHEBI:30616"/>
    </ligand>
</feature>
<dbReference type="STRING" id="1177179.A11A3_13315"/>
<comment type="catalytic activity">
    <reaction evidence="8">
        <text>L-tyrosyl-[protein] + ATP = O-(5'-adenylyl)-L-tyrosyl-[protein] + diphosphate</text>
        <dbReference type="Rhea" id="RHEA:54288"/>
        <dbReference type="Rhea" id="RHEA-COMP:10136"/>
        <dbReference type="Rhea" id="RHEA-COMP:13846"/>
        <dbReference type="ChEBI" id="CHEBI:30616"/>
        <dbReference type="ChEBI" id="CHEBI:33019"/>
        <dbReference type="ChEBI" id="CHEBI:46858"/>
        <dbReference type="ChEBI" id="CHEBI:83624"/>
        <dbReference type="EC" id="2.7.7.108"/>
    </reaction>
</comment>
<feature type="binding site" evidence="8">
    <location>
        <position position="124"/>
    </location>
    <ligand>
        <name>ATP</name>
        <dbReference type="ChEBI" id="CHEBI:30616"/>
    </ligand>
</feature>
<dbReference type="AlphaFoldDB" id="L0W965"/>
<dbReference type="OrthoDB" id="9776281at2"/>
<comment type="catalytic activity">
    <reaction evidence="8">
        <text>L-seryl-[protein] + UTP = O-(5'-uridylyl)-L-seryl-[protein] + diphosphate</text>
        <dbReference type="Rhea" id="RHEA:64604"/>
        <dbReference type="Rhea" id="RHEA-COMP:9863"/>
        <dbReference type="Rhea" id="RHEA-COMP:16635"/>
        <dbReference type="ChEBI" id="CHEBI:29999"/>
        <dbReference type="ChEBI" id="CHEBI:33019"/>
        <dbReference type="ChEBI" id="CHEBI:46398"/>
        <dbReference type="ChEBI" id="CHEBI:156051"/>
    </reaction>
</comment>
<evidence type="ECO:0000256" key="6">
    <source>
        <dbReference type="ARBA" id="ARBA00022840"/>
    </source>
</evidence>
<proteinExistence type="inferred from homology"/>
<name>L0W965_9GAMM</name>
<comment type="cofactor">
    <cofactor evidence="8">
        <name>Mg(2+)</name>
        <dbReference type="ChEBI" id="CHEBI:18420"/>
    </cofactor>
    <cofactor evidence="8">
        <name>Mn(2+)</name>
        <dbReference type="ChEBI" id="CHEBI:29035"/>
    </cofactor>
</comment>
<evidence type="ECO:0000256" key="7">
    <source>
        <dbReference type="ARBA" id="ARBA00022842"/>
    </source>
</evidence>
<feature type="binding site" evidence="8">
    <location>
        <position position="91"/>
    </location>
    <ligand>
        <name>ATP</name>
        <dbReference type="ChEBI" id="CHEBI:30616"/>
    </ligand>
</feature>
<evidence type="ECO:0000256" key="8">
    <source>
        <dbReference type="HAMAP-Rule" id="MF_00692"/>
    </source>
</evidence>
<comment type="function">
    <text evidence="8">Nucleotidyltransferase involved in the post-translational modification of proteins. It can catalyze the addition of adenosine monophosphate (AMP) or uridine monophosphate (UMP) to a protein, resulting in modifications known as AMPylation and UMPylation.</text>
</comment>
<feature type="binding site" evidence="8">
    <location>
        <position position="89"/>
    </location>
    <ligand>
        <name>ATP</name>
        <dbReference type="ChEBI" id="CHEBI:30616"/>
    </ligand>
</feature>
<dbReference type="Proteomes" id="UP000010164">
    <property type="component" value="Unassembled WGS sequence"/>
</dbReference>
<comment type="similarity">
    <text evidence="1 8">Belongs to the SELO family.</text>
</comment>
<keyword evidence="7 8" id="KW-0460">Magnesium</keyword>
<feature type="active site" description="Proton acceptor" evidence="8">
    <location>
        <position position="251"/>
    </location>
</feature>
<dbReference type="GO" id="GO:0005524">
    <property type="term" value="F:ATP binding"/>
    <property type="evidence" value="ECO:0007669"/>
    <property type="project" value="UniProtKB-UniRule"/>
</dbReference>
<dbReference type="GO" id="GO:0030145">
    <property type="term" value="F:manganese ion binding"/>
    <property type="evidence" value="ECO:0007669"/>
    <property type="project" value="UniProtKB-UniRule"/>
</dbReference>
<evidence type="ECO:0000256" key="3">
    <source>
        <dbReference type="ARBA" id="ARBA00022695"/>
    </source>
</evidence>
<dbReference type="InterPro" id="IPR003846">
    <property type="entry name" value="SelO"/>
</dbReference>
<dbReference type="eggNOG" id="COG0397">
    <property type="taxonomic scope" value="Bacteria"/>
</dbReference>
<protein>
    <recommendedName>
        <fullName evidence="8">Protein nucleotidyltransferase YdiU</fullName>
        <ecNumber evidence="8">2.7.7.-</ecNumber>
    </recommendedName>
    <alternativeName>
        <fullName evidence="8">Protein adenylyltransferase YdiU</fullName>
        <ecNumber evidence="8">2.7.7.108</ecNumber>
    </alternativeName>
    <alternativeName>
        <fullName evidence="8">Protein uridylyltransferase YdiU</fullName>
        <ecNumber evidence="8">2.7.7.-</ecNumber>
    </alternativeName>
</protein>
<gene>
    <name evidence="8" type="primary">ydiU</name>
    <name evidence="8" type="synonym">selO</name>
    <name evidence="9" type="ORF">A11A3_13315</name>
</gene>
<evidence type="ECO:0000256" key="4">
    <source>
        <dbReference type="ARBA" id="ARBA00022723"/>
    </source>
</evidence>
<keyword evidence="3 8" id="KW-0548">Nucleotidyltransferase</keyword>
<comment type="catalytic activity">
    <reaction evidence="8">
        <text>L-tyrosyl-[protein] + UTP = O-(5'-uridylyl)-L-tyrosyl-[protein] + diphosphate</text>
        <dbReference type="Rhea" id="RHEA:83887"/>
        <dbReference type="Rhea" id="RHEA-COMP:10136"/>
        <dbReference type="Rhea" id="RHEA-COMP:20238"/>
        <dbReference type="ChEBI" id="CHEBI:33019"/>
        <dbReference type="ChEBI" id="CHEBI:46398"/>
        <dbReference type="ChEBI" id="CHEBI:46858"/>
        <dbReference type="ChEBI" id="CHEBI:90602"/>
    </reaction>
</comment>
<evidence type="ECO:0000256" key="2">
    <source>
        <dbReference type="ARBA" id="ARBA00022679"/>
    </source>
</evidence>
<dbReference type="NCBIfam" id="NF000658">
    <property type="entry name" value="PRK00029.1"/>
    <property type="match status" value="1"/>
</dbReference>
<dbReference type="PATRIC" id="fig|1177179.3.peg.2645"/>
<keyword evidence="5 8" id="KW-0547">Nucleotide-binding</keyword>
<reference evidence="9 10" key="1">
    <citation type="journal article" date="2012" name="J. Bacteriol.">
        <title>Genome Sequence of the Alkane-Degrading Bacterium Alcanivorax hongdengensis Type Strain A-11-3.</title>
        <authorList>
            <person name="Lai Q."/>
            <person name="Shao Z."/>
        </authorList>
    </citation>
    <scope>NUCLEOTIDE SEQUENCE [LARGE SCALE GENOMIC DNA]</scope>
    <source>
        <strain evidence="9 10">A-11-3</strain>
    </source>
</reference>
<keyword evidence="6 8" id="KW-0067">ATP-binding</keyword>
<dbReference type="EMBL" id="AMRJ01000024">
    <property type="protein sequence ID" value="EKF73519.1"/>
    <property type="molecule type" value="Genomic_DNA"/>
</dbReference>
<keyword evidence="8" id="KW-0464">Manganese</keyword>
<feature type="binding site" evidence="8">
    <location>
        <position position="112"/>
    </location>
    <ligand>
        <name>ATP</name>
        <dbReference type="ChEBI" id="CHEBI:30616"/>
    </ligand>
</feature>
<comment type="catalytic activity">
    <reaction evidence="8">
        <text>L-seryl-[protein] + ATP = 3-O-(5'-adenylyl)-L-seryl-[protein] + diphosphate</text>
        <dbReference type="Rhea" id="RHEA:58120"/>
        <dbReference type="Rhea" id="RHEA-COMP:9863"/>
        <dbReference type="Rhea" id="RHEA-COMP:15073"/>
        <dbReference type="ChEBI" id="CHEBI:29999"/>
        <dbReference type="ChEBI" id="CHEBI:30616"/>
        <dbReference type="ChEBI" id="CHEBI:33019"/>
        <dbReference type="ChEBI" id="CHEBI:142516"/>
        <dbReference type="EC" id="2.7.7.108"/>
    </reaction>
</comment>
<dbReference type="GO" id="GO:0000287">
    <property type="term" value="F:magnesium ion binding"/>
    <property type="evidence" value="ECO:0007669"/>
    <property type="project" value="UniProtKB-UniRule"/>
</dbReference>
<comment type="catalytic activity">
    <reaction evidence="8">
        <text>L-threonyl-[protein] + ATP = 3-O-(5'-adenylyl)-L-threonyl-[protein] + diphosphate</text>
        <dbReference type="Rhea" id="RHEA:54292"/>
        <dbReference type="Rhea" id="RHEA-COMP:11060"/>
        <dbReference type="Rhea" id="RHEA-COMP:13847"/>
        <dbReference type="ChEBI" id="CHEBI:30013"/>
        <dbReference type="ChEBI" id="CHEBI:30616"/>
        <dbReference type="ChEBI" id="CHEBI:33019"/>
        <dbReference type="ChEBI" id="CHEBI:138113"/>
        <dbReference type="EC" id="2.7.7.108"/>
    </reaction>
</comment>
<dbReference type="PANTHER" id="PTHR32057">
    <property type="entry name" value="PROTEIN ADENYLYLTRANSFERASE SELO, MITOCHONDRIAL"/>
    <property type="match status" value="1"/>
</dbReference>
<accession>L0W965</accession>
<comment type="caution">
    <text evidence="9">The sequence shown here is derived from an EMBL/GenBank/DDBJ whole genome shotgun (WGS) entry which is preliminary data.</text>
</comment>
<keyword evidence="2 8" id="KW-0808">Transferase</keyword>
<feature type="binding site" evidence="8">
    <location>
        <position position="125"/>
    </location>
    <ligand>
        <name>ATP</name>
        <dbReference type="ChEBI" id="CHEBI:30616"/>
    </ligand>
</feature>
<dbReference type="Pfam" id="PF02696">
    <property type="entry name" value="SelO"/>
    <property type="match status" value="1"/>
</dbReference>
<feature type="binding site" evidence="8">
    <location>
        <position position="252"/>
    </location>
    <ligand>
        <name>Mg(2+)</name>
        <dbReference type="ChEBI" id="CHEBI:18420"/>
    </ligand>
</feature>
<keyword evidence="10" id="KW-1185">Reference proteome</keyword>
<sequence length="486" mass="54013">MAGSFGFRFDNSYTRLPEVLYSRSQPQPAPAPQMMLFNQALADSLGLDSDALAGADGAAFFSGNALPPGSDPIAQAYAGHQFGHLAMLGDGRAILLGEQQTPDQRRIDIQLKGAGRTRFSRGGDGRAAVGPMLREYLISEAMHALHIPTTRSLAVVATGEPVYREDALPGAVLTRTAASHLRVGTFQYAAGQQDPALLTTLVDYTLERHYPHLLEADNRPLALLDAVMEKQIDLVVQWMRVGFIHGVMNTDNVTLSGETIDYGPCAFMDHYDQDTVFSSIDHQGRYAFSNQPMITQWNLGRFAETLLVGIDDNTDRAIEIATDRIKGFSERYSEKWLAMMRSKLGLFGAEKDDTALISELLAWMKQQRADHTNTFRDLIRETRPPGDLYSDDAFIDWHQRWQARLARNPKPLASSLCLMRHHNPAVIPRNHQVERALQAASDHQDLAPARALLDALRDPYQDRDGQDPYRQPPAPGEQVCQTFCGT</sequence>
<evidence type="ECO:0000256" key="5">
    <source>
        <dbReference type="ARBA" id="ARBA00022741"/>
    </source>
</evidence>
<feature type="binding site" evidence="8">
    <location>
        <position position="92"/>
    </location>
    <ligand>
        <name>ATP</name>
        <dbReference type="ChEBI" id="CHEBI:30616"/>
    </ligand>
</feature>
<organism evidence="9 10">
    <name type="scientific">Alcanivorax hongdengensis A-11-3</name>
    <dbReference type="NCBI Taxonomy" id="1177179"/>
    <lineage>
        <taxon>Bacteria</taxon>
        <taxon>Pseudomonadati</taxon>
        <taxon>Pseudomonadota</taxon>
        <taxon>Gammaproteobacteria</taxon>
        <taxon>Oceanospirillales</taxon>
        <taxon>Alcanivoracaceae</taxon>
        <taxon>Alcanivorax</taxon>
    </lineage>
</organism>
<comment type="catalytic activity">
    <reaction evidence="8">
        <text>L-histidyl-[protein] + UTP = N(tele)-(5'-uridylyl)-L-histidyl-[protein] + diphosphate</text>
        <dbReference type="Rhea" id="RHEA:83891"/>
        <dbReference type="Rhea" id="RHEA-COMP:9745"/>
        <dbReference type="Rhea" id="RHEA-COMP:20239"/>
        <dbReference type="ChEBI" id="CHEBI:29979"/>
        <dbReference type="ChEBI" id="CHEBI:33019"/>
        <dbReference type="ChEBI" id="CHEBI:46398"/>
        <dbReference type="ChEBI" id="CHEBI:233474"/>
    </reaction>
</comment>
<keyword evidence="4 8" id="KW-0479">Metal-binding</keyword>
<dbReference type="RefSeq" id="WP_008929833.1">
    <property type="nucleotide sequence ID" value="NZ_AMRJ01000024.1"/>
</dbReference>
<evidence type="ECO:0000313" key="10">
    <source>
        <dbReference type="Proteomes" id="UP000010164"/>
    </source>
</evidence>